<feature type="transmembrane region" description="Helical" evidence="1">
    <location>
        <begin position="158"/>
        <end position="180"/>
    </location>
</feature>
<sequence length="401" mass="46948">MGLRFCSRHVRFCRLATPKPLEIHKPSPKRLWLSANEVLFSIIMNPLLDIMTAFLLPLRALLAQLKIALISIDKQLPDATMPYEYEQPRGEVFDFFIYSFLSSVVFLVYTGRPKFKKSLKFQYLVTFCVACSAYIFPAVIVFRVAVMHTPKSLPVPRMLLLVEFGLCVFFFLCGLLCVIFKHFNRKIQHRSLMDLHEHAREFLESPSLWWLVMAHFLFRFIAIYLVHIPACLVINILFLALFNRPEISFDDGFFLASFGLALLAASTWLWVHVGPFQSLAHCELVTNSFILTYFASDNEYLAKMLLSSLSIYLVSFYDILCPQKHGREWYNMPAWFYFQVVFWFNYRHVSIDEFKKPGYRTHHGTLFKRYHDLLYKPEPQDCIASQDEEKPEDPQENPLGK</sequence>
<feature type="transmembrane region" description="Helical" evidence="1">
    <location>
        <begin position="50"/>
        <end position="72"/>
    </location>
</feature>
<feature type="transmembrane region" description="Helical" evidence="1">
    <location>
        <begin position="253"/>
        <end position="271"/>
    </location>
</feature>
<reference evidence="2" key="1">
    <citation type="submission" date="2020-01" db="EMBL/GenBank/DDBJ databases">
        <authorList>
            <consortium name="DOE Joint Genome Institute"/>
            <person name="Haridas S."/>
            <person name="Albert R."/>
            <person name="Binder M."/>
            <person name="Bloem J."/>
            <person name="Labutti K."/>
            <person name="Salamov A."/>
            <person name="Andreopoulos B."/>
            <person name="Baker S.E."/>
            <person name="Barry K."/>
            <person name="Bills G."/>
            <person name="Bluhm B.H."/>
            <person name="Cannon C."/>
            <person name="Castanera R."/>
            <person name="Culley D.E."/>
            <person name="Daum C."/>
            <person name="Ezra D."/>
            <person name="Gonzalez J.B."/>
            <person name="Henrissat B."/>
            <person name="Kuo A."/>
            <person name="Liang C."/>
            <person name="Lipzen A."/>
            <person name="Lutzoni F."/>
            <person name="Magnuson J."/>
            <person name="Mondo S."/>
            <person name="Nolan M."/>
            <person name="Ohm R."/>
            <person name="Pangilinan J."/>
            <person name="Park H.-J."/>
            <person name="Ramirez L."/>
            <person name="Alfaro M."/>
            <person name="Sun H."/>
            <person name="Tritt A."/>
            <person name="Yoshinaga Y."/>
            <person name="Zwiers L.-H."/>
            <person name="Turgeon B.G."/>
            <person name="Goodwin S.B."/>
            <person name="Spatafora J.W."/>
            <person name="Crous P.W."/>
            <person name="Grigoriev I.V."/>
        </authorList>
    </citation>
    <scope>NUCLEOTIDE SEQUENCE</scope>
    <source>
        <strain evidence="2">P77</strain>
    </source>
</reference>
<keyword evidence="1" id="KW-1133">Transmembrane helix</keyword>
<protein>
    <submittedName>
        <fullName evidence="2">Uncharacterized protein</fullName>
    </submittedName>
</protein>
<evidence type="ECO:0000313" key="3">
    <source>
        <dbReference type="Proteomes" id="UP000800040"/>
    </source>
</evidence>
<organism evidence="2 3">
    <name type="scientific">Decorospora gaudefroyi</name>
    <dbReference type="NCBI Taxonomy" id="184978"/>
    <lineage>
        <taxon>Eukaryota</taxon>
        <taxon>Fungi</taxon>
        <taxon>Dikarya</taxon>
        <taxon>Ascomycota</taxon>
        <taxon>Pezizomycotina</taxon>
        <taxon>Dothideomycetes</taxon>
        <taxon>Pleosporomycetidae</taxon>
        <taxon>Pleosporales</taxon>
        <taxon>Pleosporineae</taxon>
        <taxon>Pleosporaceae</taxon>
        <taxon>Decorospora</taxon>
    </lineage>
</organism>
<evidence type="ECO:0000313" key="2">
    <source>
        <dbReference type="EMBL" id="KAF1834433.1"/>
    </source>
</evidence>
<feature type="transmembrane region" description="Helical" evidence="1">
    <location>
        <begin position="224"/>
        <end position="241"/>
    </location>
</feature>
<feature type="transmembrane region" description="Helical" evidence="1">
    <location>
        <begin position="92"/>
        <end position="111"/>
    </location>
</feature>
<keyword evidence="3" id="KW-1185">Reference proteome</keyword>
<accession>A0A6A5KLP6</accession>
<gene>
    <name evidence="2" type="ORF">BDW02DRAFT_335278</name>
</gene>
<dbReference type="EMBL" id="ML975302">
    <property type="protein sequence ID" value="KAF1834433.1"/>
    <property type="molecule type" value="Genomic_DNA"/>
</dbReference>
<evidence type="ECO:0000256" key="1">
    <source>
        <dbReference type="SAM" id="Phobius"/>
    </source>
</evidence>
<feature type="transmembrane region" description="Helical" evidence="1">
    <location>
        <begin position="123"/>
        <end position="146"/>
    </location>
</feature>
<name>A0A6A5KLP6_9PLEO</name>
<proteinExistence type="predicted"/>
<keyword evidence="1" id="KW-0472">Membrane</keyword>
<keyword evidence="1" id="KW-0812">Transmembrane</keyword>
<dbReference type="Proteomes" id="UP000800040">
    <property type="component" value="Unassembled WGS sequence"/>
</dbReference>
<dbReference type="AlphaFoldDB" id="A0A6A5KLP6"/>